<sequence>MFASSHLPLTMAVTLKLTLIGFVAHTIAGEQPAITPAPRLHRRQDDPALVGYVEQAFYESRRCDYPQTVSTSGSYVQCCPATGECPFYTTCSSNTLLAANATVPCDVDATLACNTGLVFATRDAADPASYLACWQTSLGSDALTIIQSVDETAVAGGSTRSASGSGSTSETSSGSSTARQTASATDTTSDEQSATSTADSSSAGEGGTAESSSSAAAAAGGYGAQQGGLLGAMVFVAQLLV</sequence>
<accession>A0AB34L2E7</accession>
<feature type="signal peptide" evidence="2">
    <location>
        <begin position="1"/>
        <end position="29"/>
    </location>
</feature>
<keyword evidence="4" id="KW-1185">Reference proteome</keyword>
<proteinExistence type="predicted"/>
<reference evidence="3 4" key="1">
    <citation type="journal article" date="2020" name="Microbiol. Resour. Announc.">
        <title>Draft Genome Sequence of a Cladosporium Species Isolated from the Mesophotic Ascidian Didemnum maculosum.</title>
        <authorList>
            <person name="Gioti A."/>
            <person name="Siaperas R."/>
            <person name="Nikolaivits E."/>
            <person name="Le Goff G."/>
            <person name="Ouazzani J."/>
            <person name="Kotoulas G."/>
            <person name="Topakas E."/>
        </authorList>
    </citation>
    <scope>NUCLEOTIDE SEQUENCE [LARGE SCALE GENOMIC DNA]</scope>
    <source>
        <strain evidence="3 4">TM138-S3</strain>
    </source>
</reference>
<feature type="chain" id="PRO_5044296229" evidence="2">
    <location>
        <begin position="30"/>
        <end position="241"/>
    </location>
</feature>
<dbReference type="AlphaFoldDB" id="A0AB34L2E7"/>
<dbReference type="Proteomes" id="UP000803884">
    <property type="component" value="Unassembled WGS sequence"/>
</dbReference>
<evidence type="ECO:0000256" key="2">
    <source>
        <dbReference type="SAM" id="SignalP"/>
    </source>
</evidence>
<organism evidence="3 4">
    <name type="scientific">Cladosporium halotolerans</name>
    <dbReference type="NCBI Taxonomy" id="1052096"/>
    <lineage>
        <taxon>Eukaryota</taxon>
        <taxon>Fungi</taxon>
        <taxon>Dikarya</taxon>
        <taxon>Ascomycota</taxon>
        <taxon>Pezizomycotina</taxon>
        <taxon>Dothideomycetes</taxon>
        <taxon>Dothideomycetidae</taxon>
        <taxon>Cladosporiales</taxon>
        <taxon>Cladosporiaceae</taxon>
        <taxon>Cladosporium</taxon>
    </lineage>
</organism>
<evidence type="ECO:0000313" key="4">
    <source>
        <dbReference type="Proteomes" id="UP000803884"/>
    </source>
</evidence>
<keyword evidence="2" id="KW-0732">Signal</keyword>
<evidence type="ECO:0000313" key="3">
    <source>
        <dbReference type="EMBL" id="KAL1591165.1"/>
    </source>
</evidence>
<evidence type="ECO:0000256" key="1">
    <source>
        <dbReference type="SAM" id="MobiDB-lite"/>
    </source>
</evidence>
<comment type="caution">
    <text evidence="3">The sequence shown here is derived from an EMBL/GenBank/DDBJ whole genome shotgun (WGS) entry which is preliminary data.</text>
</comment>
<name>A0AB34L2E7_9PEZI</name>
<feature type="region of interest" description="Disordered" evidence="1">
    <location>
        <begin position="156"/>
        <end position="216"/>
    </location>
</feature>
<gene>
    <name evidence="3" type="ORF">WHR41_00169</name>
</gene>
<protein>
    <submittedName>
        <fullName evidence="3">Uncharacterized protein</fullName>
    </submittedName>
</protein>
<dbReference type="RefSeq" id="XP_069234270.1">
    <property type="nucleotide sequence ID" value="XM_069368775.1"/>
</dbReference>
<dbReference type="EMBL" id="JAAQHG020000001">
    <property type="protein sequence ID" value="KAL1591165.1"/>
    <property type="molecule type" value="Genomic_DNA"/>
</dbReference>
<dbReference type="GeneID" id="96001613"/>